<dbReference type="GO" id="GO:0016787">
    <property type="term" value="F:hydrolase activity"/>
    <property type="evidence" value="ECO:0007669"/>
    <property type="project" value="UniProtKB-KW"/>
</dbReference>
<keyword evidence="2" id="KW-0378">Hydrolase</keyword>
<dbReference type="Proteomes" id="UP000092634">
    <property type="component" value="Unassembled WGS sequence"/>
</dbReference>
<dbReference type="EMBL" id="MAQB02000014">
    <property type="protein sequence ID" value="OFJ46438.1"/>
    <property type="molecule type" value="Genomic_DNA"/>
</dbReference>
<organism evidence="2 3">
    <name type="scientific">Janthinobacterium lividum</name>
    <dbReference type="NCBI Taxonomy" id="29581"/>
    <lineage>
        <taxon>Bacteria</taxon>
        <taxon>Pseudomonadati</taxon>
        <taxon>Pseudomonadota</taxon>
        <taxon>Betaproteobacteria</taxon>
        <taxon>Burkholderiales</taxon>
        <taxon>Oxalobacteraceae</taxon>
        <taxon>Janthinobacterium</taxon>
    </lineage>
</organism>
<dbReference type="InterPro" id="IPR029058">
    <property type="entry name" value="AB_hydrolase_fold"/>
</dbReference>
<dbReference type="AlphaFoldDB" id="A0A1E8PJD7"/>
<evidence type="ECO:0000259" key="1">
    <source>
        <dbReference type="Pfam" id="PF12146"/>
    </source>
</evidence>
<dbReference type="InterPro" id="IPR017532">
    <property type="entry name" value="Hydrolase-2_PEP"/>
</dbReference>
<evidence type="ECO:0000313" key="2">
    <source>
        <dbReference type="EMBL" id="OFJ46438.1"/>
    </source>
</evidence>
<reference evidence="2 3" key="1">
    <citation type="submission" date="2016-10" db="EMBL/GenBank/DDBJ databases">
        <title>Updated version of Genome Assembly of Janthinobacterium lividum ERGS5:01.</title>
        <authorList>
            <person name="Kumar R."/>
            <person name="Acharya V."/>
            <person name="Singh D."/>
        </authorList>
    </citation>
    <scope>NUCLEOTIDE SEQUENCE [LARGE SCALE GENOMIC DNA]</scope>
    <source>
        <strain evidence="2 3">ERGS5:01</strain>
    </source>
</reference>
<dbReference type="InterPro" id="IPR022742">
    <property type="entry name" value="Hydrolase_4"/>
</dbReference>
<evidence type="ECO:0000313" key="3">
    <source>
        <dbReference type="Proteomes" id="UP000092634"/>
    </source>
</evidence>
<comment type="caution">
    <text evidence="2">The sequence shown here is derived from an EMBL/GenBank/DDBJ whole genome shotgun (WGS) entry which is preliminary data.</text>
</comment>
<dbReference type="SUPFAM" id="SSF53474">
    <property type="entry name" value="alpha/beta-Hydrolases"/>
    <property type="match status" value="1"/>
</dbReference>
<proteinExistence type="predicted"/>
<feature type="domain" description="Serine aminopeptidase S33" evidence="1">
    <location>
        <begin position="35"/>
        <end position="158"/>
    </location>
</feature>
<dbReference type="Pfam" id="PF12146">
    <property type="entry name" value="Hydrolase_4"/>
    <property type="match status" value="1"/>
</dbReference>
<dbReference type="Gene3D" id="3.40.50.1820">
    <property type="entry name" value="alpha/beta hydrolase"/>
    <property type="match status" value="1"/>
</dbReference>
<name>A0A1E8PJD7_9BURK</name>
<gene>
    <name evidence="2" type="ORF">BA896_022070</name>
</gene>
<sequence length="291" mass="31578">MSSAALDTLALQPFFLPASGGQRYCLLHLPPPGRRARGAIVYVHPFAEELNKSRHVSAAQARVFAAAGYCVLHIDLFGCGDSDGEFEEARWDIWHNDLRLACAWLAQRIEGPLTVWGLRLGALLALDFASRAPLPLARLLLWQPELDGRRSIDRFLRLRLASSMLAGGTREAPGQARAALENGASVEVAGYLLAPALALAVDGVSAAALLPTVPIYWLEYQAPQQACTPMLPSLPSPALAQQWREQGAAVHVASFGDGPFWHSGELLACPQLLDATRKLCCDWLDAPWMTP</sequence>
<protein>
    <submittedName>
        <fullName evidence="2">Hydrolase 2, exosortase A system-associated</fullName>
    </submittedName>
</protein>
<dbReference type="NCBIfam" id="TIGR03101">
    <property type="entry name" value="hydr2_PEP"/>
    <property type="match status" value="1"/>
</dbReference>
<accession>A0A1E8PJD7</accession>